<evidence type="ECO:0000256" key="3">
    <source>
        <dbReference type="ARBA" id="ARBA00022989"/>
    </source>
</evidence>
<feature type="transmembrane region" description="Helical" evidence="5">
    <location>
        <begin position="330"/>
        <end position="356"/>
    </location>
</feature>
<dbReference type="Gene3D" id="1.20.1250.20">
    <property type="entry name" value="MFS general substrate transporter like domains"/>
    <property type="match status" value="1"/>
</dbReference>
<dbReference type="GO" id="GO:0016020">
    <property type="term" value="C:membrane"/>
    <property type="evidence" value="ECO:0007669"/>
    <property type="project" value="UniProtKB-SubCell"/>
</dbReference>
<feature type="transmembrane region" description="Helical" evidence="5">
    <location>
        <begin position="305"/>
        <end position="324"/>
    </location>
</feature>
<dbReference type="EMBL" id="CACVKT020010330">
    <property type="protein sequence ID" value="CAC5425965.1"/>
    <property type="molecule type" value="Genomic_DNA"/>
</dbReference>
<sequence length="391" mass="43879">MTLPCHNGYNYNIQQDTVITEWDLICQNEGKGELTQSMVTFGQLFAAVIFLPLADRLCDESLRWLVANGKMKEAQKLIQKIAKKNNKDPDKIVPLLTSLDSEVENNAGYEKDDIHVTSVVNPVTSKSSNKPTVISIFRNAFMCKIALIWMFTWLCDESLRWLVANGKMKEAQKLIQKIAKKNNKDPDKIVPLLTLLDSEVENNARYEKDDIHVTSVVNPITSKSSNKPTVISIFRNAFMCKIALIWMFTWFTNGMTYYGLLFSSVQLEGSRFLNYFVNGLVEYPSCVVFAIMINMNSISRKKLTIGFHLLAGIPMILSVVLISFREKHEIFVKLAIACSFIAKTGIAGSYNTIFIYTPETFPTNLRNMGLGLGAFGSHIGGVIAPFATLLV</sequence>
<dbReference type="InterPro" id="IPR036259">
    <property type="entry name" value="MFS_trans_sf"/>
</dbReference>
<dbReference type="OrthoDB" id="6100430at2759"/>
<dbReference type="Proteomes" id="UP000507470">
    <property type="component" value="Unassembled WGS sequence"/>
</dbReference>
<dbReference type="SUPFAM" id="SSF103473">
    <property type="entry name" value="MFS general substrate transporter"/>
    <property type="match status" value="1"/>
</dbReference>
<evidence type="ECO:0000256" key="2">
    <source>
        <dbReference type="ARBA" id="ARBA00022692"/>
    </source>
</evidence>
<proteinExistence type="predicted"/>
<organism evidence="6 7">
    <name type="scientific">Mytilus coruscus</name>
    <name type="common">Sea mussel</name>
    <dbReference type="NCBI Taxonomy" id="42192"/>
    <lineage>
        <taxon>Eukaryota</taxon>
        <taxon>Metazoa</taxon>
        <taxon>Spiralia</taxon>
        <taxon>Lophotrochozoa</taxon>
        <taxon>Mollusca</taxon>
        <taxon>Bivalvia</taxon>
        <taxon>Autobranchia</taxon>
        <taxon>Pteriomorphia</taxon>
        <taxon>Mytilida</taxon>
        <taxon>Mytiloidea</taxon>
        <taxon>Mytilidae</taxon>
        <taxon>Mytilinae</taxon>
        <taxon>Mytilus</taxon>
    </lineage>
</organism>
<dbReference type="AlphaFoldDB" id="A0A6J8F2Q4"/>
<evidence type="ECO:0000313" key="6">
    <source>
        <dbReference type="EMBL" id="CAC5425965.1"/>
    </source>
</evidence>
<reference evidence="6 7" key="1">
    <citation type="submission" date="2020-06" db="EMBL/GenBank/DDBJ databases">
        <authorList>
            <person name="Li R."/>
            <person name="Bekaert M."/>
        </authorList>
    </citation>
    <scope>NUCLEOTIDE SEQUENCE [LARGE SCALE GENOMIC DNA]</scope>
    <source>
        <strain evidence="7">wild</strain>
    </source>
</reference>
<evidence type="ECO:0000256" key="5">
    <source>
        <dbReference type="SAM" id="Phobius"/>
    </source>
</evidence>
<dbReference type="InterPro" id="IPR005828">
    <property type="entry name" value="MFS_sugar_transport-like"/>
</dbReference>
<comment type="subcellular location">
    <subcellularLocation>
        <location evidence="1">Membrane</location>
        <topology evidence="1">Multi-pass membrane protein</topology>
    </subcellularLocation>
</comment>
<keyword evidence="7" id="KW-1185">Reference proteome</keyword>
<dbReference type="Gene3D" id="1.10.286.90">
    <property type="entry name" value="MFS transporter, transmembrane helix TM10b"/>
    <property type="match status" value="1"/>
</dbReference>
<protein>
    <submittedName>
        <fullName evidence="6">SLC22A4_5</fullName>
    </submittedName>
</protein>
<gene>
    <name evidence="6" type="ORF">MCOR_57728</name>
</gene>
<dbReference type="GO" id="GO:0022857">
    <property type="term" value="F:transmembrane transporter activity"/>
    <property type="evidence" value="ECO:0007669"/>
    <property type="project" value="InterPro"/>
</dbReference>
<name>A0A6J8F2Q4_MYTCO</name>
<evidence type="ECO:0000256" key="4">
    <source>
        <dbReference type="ARBA" id="ARBA00023136"/>
    </source>
</evidence>
<keyword evidence="4 5" id="KW-0472">Membrane</keyword>
<evidence type="ECO:0000313" key="7">
    <source>
        <dbReference type="Proteomes" id="UP000507470"/>
    </source>
</evidence>
<feature type="transmembrane region" description="Helical" evidence="5">
    <location>
        <begin position="368"/>
        <end position="390"/>
    </location>
</feature>
<keyword evidence="2 5" id="KW-0812">Transmembrane</keyword>
<dbReference type="PANTHER" id="PTHR24064">
    <property type="entry name" value="SOLUTE CARRIER FAMILY 22 MEMBER"/>
    <property type="match status" value="1"/>
</dbReference>
<feature type="transmembrane region" description="Helical" evidence="5">
    <location>
        <begin position="272"/>
        <end position="293"/>
    </location>
</feature>
<keyword evidence="3 5" id="KW-1133">Transmembrane helix</keyword>
<accession>A0A6J8F2Q4</accession>
<dbReference type="Pfam" id="PF00083">
    <property type="entry name" value="Sugar_tr"/>
    <property type="match status" value="1"/>
</dbReference>
<evidence type="ECO:0000256" key="1">
    <source>
        <dbReference type="ARBA" id="ARBA00004141"/>
    </source>
</evidence>